<protein>
    <recommendedName>
        <fullName evidence="4">Probable multidrug resistance protein NorM</fullName>
    </recommendedName>
    <alternativeName>
        <fullName evidence="12">Multidrug-efflux transporter</fullName>
    </alternativeName>
</protein>
<organism evidence="14 15">
    <name type="scientific">Brotocaccenecus cirricatena</name>
    <dbReference type="NCBI Taxonomy" id="3064195"/>
    <lineage>
        <taxon>Bacteria</taxon>
        <taxon>Bacillati</taxon>
        <taxon>Bacillota</taxon>
        <taxon>Clostridia</taxon>
        <taxon>Eubacteriales</taxon>
        <taxon>Oscillospiraceae</taxon>
        <taxon>Brotocaccenecus</taxon>
    </lineage>
</organism>
<dbReference type="PIRSF" id="PIRSF006603">
    <property type="entry name" value="DinF"/>
    <property type="match status" value="1"/>
</dbReference>
<feature type="transmembrane region" description="Helical" evidence="13">
    <location>
        <begin position="410"/>
        <end position="430"/>
    </location>
</feature>
<evidence type="ECO:0000256" key="12">
    <source>
        <dbReference type="ARBA" id="ARBA00031636"/>
    </source>
</evidence>
<evidence type="ECO:0000256" key="9">
    <source>
        <dbReference type="ARBA" id="ARBA00022989"/>
    </source>
</evidence>
<evidence type="ECO:0000313" key="15">
    <source>
        <dbReference type="Proteomes" id="UP001199319"/>
    </source>
</evidence>
<feature type="transmembrane region" description="Helical" evidence="13">
    <location>
        <begin position="354"/>
        <end position="372"/>
    </location>
</feature>
<dbReference type="GO" id="GO:0005886">
    <property type="term" value="C:plasma membrane"/>
    <property type="evidence" value="ECO:0007669"/>
    <property type="project" value="UniProtKB-SubCell"/>
</dbReference>
<dbReference type="NCBIfam" id="TIGR00797">
    <property type="entry name" value="matE"/>
    <property type="match status" value="1"/>
</dbReference>
<reference evidence="14" key="1">
    <citation type="submission" date="2021-10" db="EMBL/GenBank/DDBJ databases">
        <title>Anaerobic single-cell dispensing facilitates the cultivation of human gut bacteria.</title>
        <authorList>
            <person name="Afrizal A."/>
        </authorList>
    </citation>
    <scope>NUCLEOTIDE SEQUENCE</scope>
    <source>
        <strain evidence="14">CLA-AA-H272</strain>
    </source>
</reference>
<evidence type="ECO:0000313" key="14">
    <source>
        <dbReference type="EMBL" id="MCC2129113.1"/>
    </source>
</evidence>
<feature type="transmembrane region" description="Helical" evidence="13">
    <location>
        <begin position="53"/>
        <end position="76"/>
    </location>
</feature>
<evidence type="ECO:0000256" key="3">
    <source>
        <dbReference type="ARBA" id="ARBA00010199"/>
    </source>
</evidence>
<keyword evidence="9 13" id="KW-1133">Transmembrane helix</keyword>
<keyword evidence="11 13" id="KW-0472">Membrane</keyword>
<feature type="transmembrane region" description="Helical" evidence="13">
    <location>
        <begin position="384"/>
        <end position="404"/>
    </location>
</feature>
<comment type="similarity">
    <text evidence="3">Belongs to the multi antimicrobial extrusion (MATE) (TC 2.A.66.1) family.</text>
</comment>
<keyword evidence="6" id="KW-0050">Antiport</keyword>
<dbReference type="GO" id="GO:0006811">
    <property type="term" value="P:monoatomic ion transport"/>
    <property type="evidence" value="ECO:0007669"/>
    <property type="project" value="UniProtKB-KW"/>
</dbReference>
<comment type="subcellular location">
    <subcellularLocation>
        <location evidence="2">Cell membrane</location>
        <topology evidence="2">Multi-pass membrane protein</topology>
    </subcellularLocation>
</comment>
<feature type="transmembrane region" description="Helical" evidence="13">
    <location>
        <begin position="186"/>
        <end position="206"/>
    </location>
</feature>
<dbReference type="PANTHER" id="PTHR43298:SF2">
    <property type="entry name" value="FMN_FAD EXPORTER YEEO-RELATED"/>
    <property type="match status" value="1"/>
</dbReference>
<proteinExistence type="inferred from homology"/>
<comment type="function">
    <text evidence="1">Multidrug efflux pump.</text>
</comment>
<evidence type="ECO:0000256" key="2">
    <source>
        <dbReference type="ARBA" id="ARBA00004651"/>
    </source>
</evidence>
<dbReference type="InterPro" id="IPR002528">
    <property type="entry name" value="MATE_fam"/>
</dbReference>
<dbReference type="GO" id="GO:0015297">
    <property type="term" value="F:antiporter activity"/>
    <property type="evidence" value="ECO:0007669"/>
    <property type="project" value="UniProtKB-KW"/>
</dbReference>
<dbReference type="Pfam" id="PF01554">
    <property type="entry name" value="MatE"/>
    <property type="match status" value="2"/>
</dbReference>
<dbReference type="InterPro" id="IPR048279">
    <property type="entry name" value="MdtK-like"/>
</dbReference>
<feature type="transmembrane region" description="Helical" evidence="13">
    <location>
        <begin position="88"/>
        <end position="109"/>
    </location>
</feature>
<comment type="caution">
    <text evidence="14">The sequence shown here is derived from an EMBL/GenBank/DDBJ whole genome shotgun (WGS) entry which is preliminary data.</text>
</comment>
<evidence type="ECO:0000256" key="10">
    <source>
        <dbReference type="ARBA" id="ARBA00023065"/>
    </source>
</evidence>
<dbReference type="PANTHER" id="PTHR43298">
    <property type="entry name" value="MULTIDRUG RESISTANCE PROTEIN NORM-RELATED"/>
    <property type="match status" value="1"/>
</dbReference>
<evidence type="ECO:0000256" key="8">
    <source>
        <dbReference type="ARBA" id="ARBA00022692"/>
    </source>
</evidence>
<accession>A0AAE3AFM6</accession>
<feature type="transmembrane region" description="Helical" evidence="13">
    <location>
        <begin position="311"/>
        <end position="334"/>
    </location>
</feature>
<evidence type="ECO:0000256" key="7">
    <source>
        <dbReference type="ARBA" id="ARBA00022475"/>
    </source>
</evidence>
<dbReference type="AlphaFoldDB" id="A0AAE3AFM6"/>
<gene>
    <name evidence="14" type="ORF">LKD37_06210</name>
</gene>
<feature type="transmembrane region" description="Helical" evidence="13">
    <location>
        <begin position="129"/>
        <end position="154"/>
    </location>
</feature>
<keyword evidence="15" id="KW-1185">Reference proteome</keyword>
<dbReference type="GO" id="GO:0042910">
    <property type="term" value="F:xenobiotic transmembrane transporter activity"/>
    <property type="evidence" value="ECO:0007669"/>
    <property type="project" value="InterPro"/>
</dbReference>
<name>A0AAE3AFM6_9FIRM</name>
<dbReference type="Proteomes" id="UP001199319">
    <property type="component" value="Unassembled WGS sequence"/>
</dbReference>
<dbReference type="EMBL" id="JAJEPW010000013">
    <property type="protein sequence ID" value="MCC2129113.1"/>
    <property type="molecule type" value="Genomic_DNA"/>
</dbReference>
<evidence type="ECO:0000256" key="11">
    <source>
        <dbReference type="ARBA" id="ARBA00023136"/>
    </source>
</evidence>
<feature type="transmembrane region" description="Helical" evidence="13">
    <location>
        <begin position="161"/>
        <end position="180"/>
    </location>
</feature>
<keyword evidence="8 13" id="KW-0812">Transmembrane</keyword>
<evidence type="ECO:0000256" key="13">
    <source>
        <dbReference type="SAM" id="Phobius"/>
    </source>
</evidence>
<sequence>MTTGSIWKRMVSFAVPVFLGNLCQQLYNTVDSVIVGKFVGKQALAAVASSGNLIFMMTGFFMGLFIGAGIVIAQYFGARNYEKVRSAVHTDIAFALCCGVLLTLLGVFFTPTLLTWMRTPADVLDTSILYFRLYFLGSLATILYNAGMGILQAVGDSRSPLYYLVISSVVNVALDLLFVGAMDMGVAGAAVATVISQVVSAVLCIIKLTRSDGPYRLEIKRIGFDLPLLKKITSQGVPSGVQNSIIAIANVVVQSNINTFGSDAMAGCGSYSKVEGFVFLPITAFAMALTTFIGQNLGAGQFDRAKQGARIGILCSMAMAELIGVALFFLAPYAMRLFNDDPAVVAIGVRQSHIEALFFCFLAFAHGVSAVLRGAGRAQVPMYTMLGCWCILRVSYITLALKVWPDIATIFWAYPITWSVSCVVFLIYYLKADWVHALEKSL</sequence>
<evidence type="ECO:0000256" key="4">
    <source>
        <dbReference type="ARBA" id="ARBA00020268"/>
    </source>
</evidence>
<evidence type="ECO:0000256" key="1">
    <source>
        <dbReference type="ARBA" id="ARBA00003408"/>
    </source>
</evidence>
<keyword evidence="10" id="KW-0406">Ion transport</keyword>
<keyword evidence="7" id="KW-1003">Cell membrane</keyword>
<keyword evidence="5" id="KW-0813">Transport</keyword>
<dbReference type="CDD" id="cd13138">
    <property type="entry name" value="MATE_yoeA_like"/>
    <property type="match status" value="1"/>
</dbReference>
<dbReference type="InterPro" id="IPR050222">
    <property type="entry name" value="MATE_MdtK"/>
</dbReference>
<evidence type="ECO:0000256" key="6">
    <source>
        <dbReference type="ARBA" id="ARBA00022449"/>
    </source>
</evidence>
<evidence type="ECO:0000256" key="5">
    <source>
        <dbReference type="ARBA" id="ARBA00022448"/>
    </source>
</evidence>